<comment type="caution">
    <text evidence="2">The sequence shown here is derived from an EMBL/GenBank/DDBJ whole genome shotgun (WGS) entry which is preliminary data.</text>
</comment>
<evidence type="ECO:0000313" key="2">
    <source>
        <dbReference type="EMBL" id="KAJ6684342.1"/>
    </source>
</evidence>
<protein>
    <submittedName>
        <fullName evidence="2">RETROTRANSPOSON UNCLASSIFIED-LIKE PROTEIN</fullName>
    </submittedName>
</protein>
<accession>A0A9Q0PA07</accession>
<gene>
    <name evidence="2" type="ORF">OIU85_007978</name>
</gene>
<evidence type="ECO:0000313" key="3">
    <source>
        <dbReference type="Proteomes" id="UP001151529"/>
    </source>
</evidence>
<sequence>MGHIWANIPPPPFSSAESEEDQHLWKHHASGVFTVASTWEKLRDRKAINHLHGLLWYKGHLPRQSFILWLATQNRLHTLDRLARMGITIDKNCKLCNSEEETHCHLFFQCIYSKSVLDTVLAQGQLQWPQMQWSQLLLWASTAFEGNGTANNHIAKTILVVTVYYLWIECNERTFKRVHRSPQVLGNVIIQLIRAHLMNTEIEDLVNDRIRATWNL</sequence>
<dbReference type="Pfam" id="PF13966">
    <property type="entry name" value="zf-RVT"/>
    <property type="match status" value="1"/>
</dbReference>
<reference evidence="2" key="1">
    <citation type="submission" date="2022-11" db="EMBL/GenBank/DDBJ databases">
        <authorList>
            <person name="Hyden B.L."/>
            <person name="Feng K."/>
            <person name="Yates T."/>
            <person name="Jawdy S."/>
            <person name="Smart L.B."/>
            <person name="Muchero W."/>
        </authorList>
    </citation>
    <scope>NUCLEOTIDE SEQUENCE</scope>
    <source>
        <tissue evidence="2">Shoot tip</tissue>
    </source>
</reference>
<dbReference type="Proteomes" id="UP001151529">
    <property type="component" value="Chromosome 17"/>
</dbReference>
<dbReference type="InterPro" id="IPR026960">
    <property type="entry name" value="RVT-Znf"/>
</dbReference>
<dbReference type="OrthoDB" id="1748960at2759"/>
<reference evidence="2" key="2">
    <citation type="journal article" date="2023" name="Int. J. Mol. Sci.">
        <title>De Novo Assembly and Annotation of 11 Diverse Shrub Willow (Salix) Genomes Reveals Novel Gene Organization in Sex-Linked Regions.</title>
        <authorList>
            <person name="Hyden B."/>
            <person name="Feng K."/>
            <person name="Yates T.B."/>
            <person name="Jawdy S."/>
            <person name="Cereghino C."/>
            <person name="Smart L.B."/>
            <person name="Muchero W."/>
        </authorList>
    </citation>
    <scope>NUCLEOTIDE SEQUENCE [LARGE SCALE GENOMIC DNA]</scope>
    <source>
        <tissue evidence="2">Shoot tip</tissue>
    </source>
</reference>
<dbReference type="PANTHER" id="PTHR33116">
    <property type="entry name" value="REVERSE TRANSCRIPTASE ZINC-BINDING DOMAIN-CONTAINING PROTEIN-RELATED-RELATED"/>
    <property type="match status" value="1"/>
</dbReference>
<dbReference type="EMBL" id="JAPFFL010000013">
    <property type="protein sequence ID" value="KAJ6684342.1"/>
    <property type="molecule type" value="Genomic_DNA"/>
</dbReference>
<proteinExistence type="predicted"/>
<keyword evidence="3" id="KW-1185">Reference proteome</keyword>
<dbReference type="AlphaFoldDB" id="A0A9Q0PA07"/>
<name>A0A9Q0PA07_SALVM</name>
<organism evidence="2 3">
    <name type="scientific">Salix viminalis</name>
    <name type="common">Common osier</name>
    <name type="synonym">Basket willow</name>
    <dbReference type="NCBI Taxonomy" id="40686"/>
    <lineage>
        <taxon>Eukaryota</taxon>
        <taxon>Viridiplantae</taxon>
        <taxon>Streptophyta</taxon>
        <taxon>Embryophyta</taxon>
        <taxon>Tracheophyta</taxon>
        <taxon>Spermatophyta</taxon>
        <taxon>Magnoliopsida</taxon>
        <taxon>eudicotyledons</taxon>
        <taxon>Gunneridae</taxon>
        <taxon>Pentapetalae</taxon>
        <taxon>rosids</taxon>
        <taxon>fabids</taxon>
        <taxon>Malpighiales</taxon>
        <taxon>Salicaceae</taxon>
        <taxon>Saliceae</taxon>
        <taxon>Salix</taxon>
    </lineage>
</organism>
<evidence type="ECO:0000259" key="1">
    <source>
        <dbReference type="Pfam" id="PF13966"/>
    </source>
</evidence>
<feature type="domain" description="Reverse transcriptase zinc-binding" evidence="1">
    <location>
        <begin position="33"/>
        <end position="115"/>
    </location>
</feature>
<dbReference type="PANTHER" id="PTHR33116:SF66">
    <property type="entry name" value="REVERSE TRANSCRIPTASE ZINC-BINDING DOMAIN-CONTAINING PROTEIN"/>
    <property type="match status" value="1"/>
</dbReference>